<evidence type="ECO:0000256" key="1">
    <source>
        <dbReference type="ARBA" id="ARBA00008725"/>
    </source>
</evidence>
<evidence type="ECO:0000256" key="4">
    <source>
        <dbReference type="PIRNR" id="PIRNR002756"/>
    </source>
</evidence>
<reference evidence="9 10" key="1">
    <citation type="submission" date="2019-01" db="EMBL/GenBank/DDBJ databases">
        <title>Lactibacter flavus gen. nov., sp. nov., a novel bacterium of the family Propionibacteriaceae isolated from raw milk and dairy products.</title>
        <authorList>
            <person name="Huptas C."/>
            <person name="Wenning M."/>
            <person name="Breitenwieser F."/>
            <person name="Doll E."/>
            <person name="Von Neubeck M."/>
            <person name="Busse H.-J."/>
            <person name="Scherer S."/>
        </authorList>
    </citation>
    <scope>NUCLEOTIDE SEQUENCE [LARGE SCALE GENOMIC DNA]</scope>
    <source>
        <strain evidence="9 10">KCTC 33808</strain>
    </source>
</reference>
<gene>
    <name evidence="9" type="primary">pstS</name>
    <name evidence="9" type="ORF">ET989_00595</name>
</gene>
<comment type="caution">
    <text evidence="9">The sequence shown here is derived from an EMBL/GenBank/DDBJ whole genome shotgun (WGS) entry which is preliminary data.</text>
</comment>
<sequence length="375" mass="37744">MKLKKIGAPLAVLTAAALSLTACAANEGAAPATTPAGGSGPGAPSTAAASSLSGTLAGRGSSAMSVAQQTWIAGFQAANSGVTINYSPDGSGAGRESFTSGAVDYAGSDRAFKDEEMGAGKFGACTADSNALNLPVYISPIAIIFNVEGVDKLQLDADTVAGIFSGKITNWNDPAIAATNAGVTFPDSPITAVHRSDDSGTTENFTDYLAQAAPSVWTEEADGEWPAAFGGESAQGTAGVVDAVTGGTNTIGYADASQAGDLGIVVVKSGDAFVGPTAEDAAKLVDNSPVVEGRGEHDYALELDRKAEGAYPIALVAYAMVCEDYKDDAKAELVKAYMEYMISDEGQKAAQAAAGNAPISADMQAKLQAAVESIS</sequence>
<dbReference type="GO" id="GO:0042301">
    <property type="term" value="F:phosphate ion binding"/>
    <property type="evidence" value="ECO:0007669"/>
    <property type="project" value="InterPro"/>
</dbReference>
<feature type="binding site" evidence="5">
    <location>
        <position position="109"/>
    </location>
    <ligand>
        <name>phosphate</name>
        <dbReference type="ChEBI" id="CHEBI:43474"/>
    </ligand>
</feature>
<keyword evidence="2 4" id="KW-0813">Transport</keyword>
<dbReference type="PANTHER" id="PTHR42996:SF1">
    <property type="entry name" value="PHOSPHATE-BINDING PROTEIN PSTS"/>
    <property type="match status" value="1"/>
</dbReference>
<feature type="region of interest" description="Disordered" evidence="6">
    <location>
        <begin position="29"/>
        <end position="51"/>
    </location>
</feature>
<dbReference type="PROSITE" id="PS51257">
    <property type="entry name" value="PROKAR_LIPOPROTEIN"/>
    <property type="match status" value="1"/>
</dbReference>
<evidence type="ECO:0000313" key="9">
    <source>
        <dbReference type="EMBL" id="TBT88491.1"/>
    </source>
</evidence>
<dbReference type="CDD" id="cd13565">
    <property type="entry name" value="PBP2_PstS"/>
    <property type="match status" value="1"/>
</dbReference>
<keyword evidence="3 4" id="KW-0592">Phosphate transport</keyword>
<dbReference type="Proteomes" id="UP000292373">
    <property type="component" value="Unassembled WGS sequence"/>
</dbReference>
<organism evidence="9 10">
    <name type="scientific">Propioniciclava sinopodophylli</name>
    <dbReference type="NCBI Taxonomy" id="1837344"/>
    <lineage>
        <taxon>Bacteria</taxon>
        <taxon>Bacillati</taxon>
        <taxon>Actinomycetota</taxon>
        <taxon>Actinomycetes</taxon>
        <taxon>Propionibacteriales</taxon>
        <taxon>Propionibacteriaceae</taxon>
        <taxon>Propioniciclava</taxon>
    </lineage>
</organism>
<dbReference type="GO" id="GO:0043190">
    <property type="term" value="C:ATP-binding cassette (ABC) transporter complex"/>
    <property type="evidence" value="ECO:0007669"/>
    <property type="project" value="InterPro"/>
</dbReference>
<dbReference type="EMBL" id="SDMQ01000001">
    <property type="protein sequence ID" value="TBT88491.1"/>
    <property type="molecule type" value="Genomic_DNA"/>
</dbReference>
<dbReference type="AlphaFoldDB" id="A0A4Q9KGT8"/>
<dbReference type="Gene3D" id="3.40.190.10">
    <property type="entry name" value="Periplasmic binding protein-like II"/>
    <property type="match status" value="2"/>
</dbReference>
<evidence type="ECO:0000256" key="6">
    <source>
        <dbReference type="SAM" id="MobiDB-lite"/>
    </source>
</evidence>
<keyword evidence="10" id="KW-1185">Reference proteome</keyword>
<evidence type="ECO:0000259" key="8">
    <source>
        <dbReference type="Pfam" id="PF12849"/>
    </source>
</evidence>
<feature type="signal peptide" evidence="7">
    <location>
        <begin position="1"/>
        <end position="24"/>
    </location>
</feature>
<feature type="chain" id="PRO_5020800363" description="Phosphate-binding protein" evidence="7">
    <location>
        <begin position="25"/>
        <end position="375"/>
    </location>
</feature>
<feature type="binding site" evidence="5">
    <location>
        <begin position="61"/>
        <end position="63"/>
    </location>
    <ligand>
        <name>phosphate</name>
        <dbReference type="ChEBI" id="CHEBI:43474"/>
    </ligand>
</feature>
<evidence type="ECO:0000256" key="7">
    <source>
        <dbReference type="SAM" id="SignalP"/>
    </source>
</evidence>
<evidence type="ECO:0000256" key="5">
    <source>
        <dbReference type="PIRSR" id="PIRSR002756-1"/>
    </source>
</evidence>
<evidence type="ECO:0000256" key="3">
    <source>
        <dbReference type="ARBA" id="ARBA00022592"/>
    </source>
</evidence>
<comment type="similarity">
    <text evidence="1 4">Belongs to the PstS family.</text>
</comment>
<keyword evidence="7" id="KW-0732">Signal</keyword>
<dbReference type="InterPro" id="IPR005673">
    <property type="entry name" value="ABC_phos-bd_PstS"/>
</dbReference>
<dbReference type="GO" id="GO:0035435">
    <property type="term" value="P:phosphate ion transmembrane transport"/>
    <property type="evidence" value="ECO:0007669"/>
    <property type="project" value="InterPro"/>
</dbReference>
<evidence type="ECO:0000256" key="2">
    <source>
        <dbReference type="ARBA" id="ARBA00022448"/>
    </source>
</evidence>
<dbReference type="Pfam" id="PF12849">
    <property type="entry name" value="PBP_like_2"/>
    <property type="match status" value="1"/>
</dbReference>
<accession>A0A4Q9KGT8</accession>
<dbReference type="NCBIfam" id="TIGR00975">
    <property type="entry name" value="3a0107s03"/>
    <property type="match status" value="1"/>
</dbReference>
<dbReference type="PANTHER" id="PTHR42996">
    <property type="entry name" value="PHOSPHATE-BINDING PROTEIN PSTS"/>
    <property type="match status" value="1"/>
</dbReference>
<feature type="binding site" evidence="5">
    <location>
        <position position="91"/>
    </location>
    <ligand>
        <name>phosphate</name>
        <dbReference type="ChEBI" id="CHEBI:43474"/>
    </ligand>
</feature>
<dbReference type="RefSeq" id="WP_131166622.1">
    <property type="nucleotide sequence ID" value="NZ_SDMQ01000001.1"/>
</dbReference>
<proteinExistence type="inferred from homology"/>
<dbReference type="InterPro" id="IPR024370">
    <property type="entry name" value="PBP_domain"/>
</dbReference>
<dbReference type="SUPFAM" id="SSF53850">
    <property type="entry name" value="Periplasmic binding protein-like II"/>
    <property type="match status" value="1"/>
</dbReference>
<feature type="domain" description="PBP" evidence="8">
    <location>
        <begin position="46"/>
        <end position="345"/>
    </location>
</feature>
<evidence type="ECO:0000313" key="10">
    <source>
        <dbReference type="Proteomes" id="UP000292373"/>
    </source>
</evidence>
<name>A0A4Q9KGT8_9ACTN</name>
<protein>
    <recommendedName>
        <fullName evidence="4">Phosphate-binding protein</fullName>
    </recommendedName>
</protein>
<dbReference type="InterPro" id="IPR050962">
    <property type="entry name" value="Phosphate-bind_PstS"/>
</dbReference>
<dbReference type="PIRSF" id="PIRSF002756">
    <property type="entry name" value="PstS"/>
    <property type="match status" value="1"/>
</dbReference>
<dbReference type="OrthoDB" id="9801510at2"/>
<feature type="binding site" evidence="5">
    <location>
        <begin position="199"/>
        <end position="201"/>
    </location>
    <ligand>
        <name>phosphate</name>
        <dbReference type="ChEBI" id="CHEBI:43474"/>
    </ligand>
</feature>